<evidence type="ECO:0000256" key="5">
    <source>
        <dbReference type="ARBA" id="ARBA00022747"/>
    </source>
</evidence>
<protein>
    <recommendedName>
        <fullName evidence="1">site-specific DNA-methyltransferase (adenine-specific)</fullName>
        <ecNumber evidence="1">2.1.1.72</ecNumber>
    </recommendedName>
</protein>
<dbReference type="AlphaFoldDB" id="A0A0F9SZ48"/>
<dbReference type="EC" id="2.1.1.72" evidence="1"/>
<feature type="domain" description="Type II methyltransferase M.TaqI-like" evidence="8">
    <location>
        <begin position="305"/>
        <end position="553"/>
    </location>
</feature>
<dbReference type="InterPro" id="IPR011639">
    <property type="entry name" value="MethylTrfase_TaqI-like_dom"/>
</dbReference>
<dbReference type="GO" id="GO:0009307">
    <property type="term" value="P:DNA restriction-modification system"/>
    <property type="evidence" value="ECO:0007669"/>
    <property type="project" value="UniProtKB-KW"/>
</dbReference>
<dbReference type="GO" id="GO:0009007">
    <property type="term" value="F:site-specific DNA-methyltransferase (adenine-specific) activity"/>
    <property type="evidence" value="ECO:0007669"/>
    <property type="project" value="UniProtKB-EC"/>
</dbReference>
<keyword evidence="3" id="KW-0808">Transferase</keyword>
<evidence type="ECO:0000256" key="3">
    <source>
        <dbReference type="ARBA" id="ARBA00022679"/>
    </source>
</evidence>
<evidence type="ECO:0000256" key="2">
    <source>
        <dbReference type="ARBA" id="ARBA00022603"/>
    </source>
</evidence>
<keyword evidence="5" id="KW-0680">Restriction system</keyword>
<dbReference type="InterPro" id="IPR025931">
    <property type="entry name" value="TaqI_C"/>
</dbReference>
<dbReference type="PRINTS" id="PR00507">
    <property type="entry name" value="N12N6MTFRASE"/>
</dbReference>
<evidence type="ECO:0000256" key="6">
    <source>
        <dbReference type="ARBA" id="ARBA00023125"/>
    </source>
</evidence>
<dbReference type="PROSITE" id="PS00092">
    <property type="entry name" value="N6_MTASE"/>
    <property type="match status" value="1"/>
</dbReference>
<name>A0A0F9SZ48_9ZZZZ</name>
<dbReference type="InterPro" id="IPR023135">
    <property type="entry name" value="N6_DNA_MeTrfase_TaqI_C"/>
</dbReference>
<dbReference type="Pfam" id="PF07669">
    <property type="entry name" value="Eco57I"/>
    <property type="match status" value="1"/>
</dbReference>
<sequence>MTNQEIGTNFKENIFKAWQKLILGFFQTSKNNLDPNNAEDLAKIKHNTIILLFRFFFMLYREVKGFLDIKNYHNLHNYSFNQLKLEIANEKYKNSLGTTLWYKIKELFSLINRERDSLYSYDGDLFDPTKNTSLKEWEIEDSYLSDAIDLISRIRDPDFKKLIFVDYSVLKFRFLGTLYEGLLEFELIHSKNGDLSLIKNRGKKKRKGIFYTPKEIVKSIVEDLLKPIVKQKLNEAKHNTQTDSEALLSIKILDNAMGCGYFLEEAVEYLAKELNTILLKEKNCEESSVIDSPTLILAKKKILSQCIYGVDLDDIAVELSRMMFWFTTLSQDCSANMLRNRIKVGNSLVGELFEEPDILYSLQQKYIRVKDFKESHYFERFRTIADMKTAITYGNLIEHEKYKELYKEILNCNEETWVQIKQLDIIKRIRQISEEKLFFHWQLEFPEIFFEIDSFGKQRNGFDVILGNPPWASVRGKHSAQMFDDYDIAYLQNKFPENTYMPNAYEYFILQSLKLLERGGRHSYIVPDRLAFNESLQYLRIIMLDQYSLTSLIFNPPFPNIMADTLIYSLTAIKQVNSYKISVRNYKNEPVLINSKYFQSARETIFSFFRSIEIFKAIKAIEAADTIKMDQIAETTSGFGGKSNLITKVRVNNQQIEVVKGLNIGRYFLDGKLYFEFKKENITGRTTDIKKLGAKPKVLLRKTGKVLYSAYDETGIYPEQSLYFLYNFKAKYSPFYILSLINSSLFKFYYIEKLVTNRDSTPQLKKIHLDRFPIKEIEFTKSEMIIKSLSKKLIEFYESFLNNGDLAKYESFINRQFENDANNPIKNDVLHGVLVYFAQKMSDYSSGKLKYKSIERKLSLTNKLIDFLVFKLYNLNSDNVNTINEVLTERGI</sequence>
<keyword evidence="4" id="KW-0949">S-adenosyl-L-methionine</keyword>
<evidence type="ECO:0000256" key="7">
    <source>
        <dbReference type="ARBA" id="ARBA00047942"/>
    </source>
</evidence>
<evidence type="ECO:0000259" key="8">
    <source>
        <dbReference type="Pfam" id="PF07669"/>
    </source>
</evidence>
<dbReference type="InterPro" id="IPR029063">
    <property type="entry name" value="SAM-dependent_MTases_sf"/>
</dbReference>
<dbReference type="GO" id="GO:0032259">
    <property type="term" value="P:methylation"/>
    <property type="evidence" value="ECO:0007669"/>
    <property type="project" value="UniProtKB-KW"/>
</dbReference>
<dbReference type="GO" id="GO:0003677">
    <property type="term" value="F:DNA binding"/>
    <property type="evidence" value="ECO:0007669"/>
    <property type="project" value="UniProtKB-KW"/>
</dbReference>
<keyword evidence="2" id="KW-0489">Methyltransferase</keyword>
<dbReference type="PANTHER" id="PTHR33841">
    <property type="entry name" value="DNA METHYLTRANSFERASE YEEA-RELATED"/>
    <property type="match status" value="1"/>
</dbReference>
<dbReference type="Pfam" id="PF12950">
    <property type="entry name" value="TaqI_C"/>
    <property type="match status" value="1"/>
</dbReference>
<evidence type="ECO:0000256" key="1">
    <source>
        <dbReference type="ARBA" id="ARBA00011900"/>
    </source>
</evidence>
<evidence type="ECO:0000256" key="4">
    <source>
        <dbReference type="ARBA" id="ARBA00022691"/>
    </source>
</evidence>
<dbReference type="EMBL" id="LAZR01000366">
    <property type="protein sequence ID" value="KKN72224.1"/>
    <property type="molecule type" value="Genomic_DNA"/>
</dbReference>
<dbReference type="SUPFAM" id="SSF53335">
    <property type="entry name" value="S-adenosyl-L-methionine-dependent methyltransferases"/>
    <property type="match status" value="1"/>
</dbReference>
<evidence type="ECO:0000313" key="10">
    <source>
        <dbReference type="EMBL" id="KKN72224.1"/>
    </source>
</evidence>
<organism evidence="10">
    <name type="scientific">marine sediment metagenome</name>
    <dbReference type="NCBI Taxonomy" id="412755"/>
    <lineage>
        <taxon>unclassified sequences</taxon>
        <taxon>metagenomes</taxon>
        <taxon>ecological metagenomes</taxon>
    </lineage>
</organism>
<dbReference type="InterPro" id="IPR002052">
    <property type="entry name" value="DNA_methylase_N6_adenine_CS"/>
</dbReference>
<evidence type="ECO:0000259" key="9">
    <source>
        <dbReference type="Pfam" id="PF12950"/>
    </source>
</evidence>
<reference evidence="10" key="1">
    <citation type="journal article" date="2015" name="Nature">
        <title>Complex archaea that bridge the gap between prokaryotes and eukaryotes.</title>
        <authorList>
            <person name="Spang A."/>
            <person name="Saw J.H."/>
            <person name="Jorgensen S.L."/>
            <person name="Zaremba-Niedzwiedzka K."/>
            <person name="Martijn J."/>
            <person name="Lind A.E."/>
            <person name="van Eijk R."/>
            <person name="Schleper C."/>
            <person name="Guy L."/>
            <person name="Ettema T.J."/>
        </authorList>
    </citation>
    <scope>NUCLEOTIDE SEQUENCE</scope>
</reference>
<comment type="catalytic activity">
    <reaction evidence="7">
        <text>a 2'-deoxyadenosine in DNA + S-adenosyl-L-methionine = an N(6)-methyl-2'-deoxyadenosine in DNA + S-adenosyl-L-homocysteine + H(+)</text>
        <dbReference type="Rhea" id="RHEA:15197"/>
        <dbReference type="Rhea" id="RHEA-COMP:12418"/>
        <dbReference type="Rhea" id="RHEA-COMP:12419"/>
        <dbReference type="ChEBI" id="CHEBI:15378"/>
        <dbReference type="ChEBI" id="CHEBI:57856"/>
        <dbReference type="ChEBI" id="CHEBI:59789"/>
        <dbReference type="ChEBI" id="CHEBI:90615"/>
        <dbReference type="ChEBI" id="CHEBI:90616"/>
        <dbReference type="EC" id="2.1.1.72"/>
    </reaction>
</comment>
<keyword evidence="6" id="KW-0238">DNA-binding</keyword>
<proteinExistence type="predicted"/>
<accession>A0A0F9SZ48</accession>
<feature type="domain" description="TaqI-like C-terminal specificity" evidence="9">
    <location>
        <begin position="658"/>
        <end position="774"/>
    </location>
</feature>
<dbReference type="InterPro" id="IPR050953">
    <property type="entry name" value="N4_N6_ade-DNA_methylase"/>
</dbReference>
<comment type="caution">
    <text evidence="10">The sequence shown here is derived from an EMBL/GenBank/DDBJ whole genome shotgun (WGS) entry which is preliminary data.</text>
</comment>
<dbReference type="Gene3D" id="3.40.50.150">
    <property type="entry name" value="Vaccinia Virus protein VP39"/>
    <property type="match status" value="1"/>
</dbReference>
<dbReference type="PANTHER" id="PTHR33841:SF1">
    <property type="entry name" value="DNA METHYLTRANSFERASE A"/>
    <property type="match status" value="1"/>
</dbReference>
<gene>
    <name evidence="10" type="ORF">LCGC14_0412780</name>
</gene>
<dbReference type="Gene3D" id="3.90.220.10">
    <property type="entry name" value="Adenine-n6-DNA-methyltransferase Taqi, Chain A, domain 2"/>
    <property type="match status" value="1"/>
</dbReference>